<evidence type="ECO:0000313" key="10">
    <source>
        <dbReference type="EMBL" id="KEQ35459.1"/>
    </source>
</evidence>
<comment type="similarity">
    <text evidence="8">Belongs to the binding-protein-dependent transport system permease family.</text>
</comment>
<dbReference type="InterPro" id="IPR043429">
    <property type="entry name" value="ArtM/GltK/GlnP/TcyL/YhdX-like"/>
</dbReference>
<dbReference type="GO" id="GO:0022857">
    <property type="term" value="F:transmembrane transporter activity"/>
    <property type="evidence" value="ECO:0007669"/>
    <property type="project" value="InterPro"/>
</dbReference>
<reference evidence="10 11" key="1">
    <citation type="submission" date="2014-05" db="EMBL/GenBank/DDBJ databases">
        <authorList>
            <person name="Daugherty S.C."/>
            <person name="Tallon L.J."/>
            <person name="Sadzewicz L."/>
            <person name="Kilian M."/>
            <person name="Tettelin H."/>
        </authorList>
    </citation>
    <scope>NUCLEOTIDE SEQUENCE [LARGE SCALE GENOMIC DNA]</scope>
    <source>
        <strain evidence="10 11">SK629</strain>
    </source>
</reference>
<dbReference type="FunFam" id="1.10.3720.10:FF:000006">
    <property type="entry name" value="Glutamate/aspartate ABC transporter, permease protein GltK"/>
    <property type="match status" value="1"/>
</dbReference>
<dbReference type="Proteomes" id="UP000028090">
    <property type="component" value="Unassembled WGS sequence"/>
</dbReference>
<feature type="domain" description="ABC transmembrane type-1" evidence="9">
    <location>
        <begin position="15"/>
        <end position="203"/>
    </location>
</feature>
<dbReference type="PATRIC" id="fig|28037.95.peg.905"/>
<comment type="caution">
    <text evidence="10">The sequence shown here is derived from an EMBL/GenBank/DDBJ whole genome shotgun (WGS) entry which is preliminary data.</text>
</comment>
<dbReference type="PANTHER" id="PTHR30614:SF0">
    <property type="entry name" value="L-CYSTINE TRANSPORT SYSTEM PERMEASE PROTEIN TCYL"/>
    <property type="match status" value="1"/>
</dbReference>
<dbReference type="EMBL" id="JPFU01000012">
    <property type="protein sequence ID" value="KEQ35459.1"/>
    <property type="molecule type" value="Genomic_DNA"/>
</dbReference>
<keyword evidence="4 8" id="KW-0812">Transmembrane</keyword>
<comment type="subcellular location">
    <subcellularLocation>
        <location evidence="1 8">Cell membrane</location>
        <topology evidence="1 8">Multi-pass membrane protein</topology>
    </subcellularLocation>
</comment>
<protein>
    <submittedName>
        <fullName evidence="10">Amino ABC transporter, permease, 3-TM region, His/Glu/Gln/Arg/opine family domain protein</fullName>
    </submittedName>
</protein>
<keyword evidence="3" id="KW-1003">Cell membrane</keyword>
<dbReference type="NCBIfam" id="TIGR01726">
    <property type="entry name" value="HEQRo_perm_3TM"/>
    <property type="match status" value="1"/>
</dbReference>
<dbReference type="CDD" id="cd06261">
    <property type="entry name" value="TM_PBP2"/>
    <property type="match status" value="1"/>
</dbReference>
<keyword evidence="5" id="KW-0029">Amino-acid transport</keyword>
<dbReference type="RefSeq" id="WP_042900821.1">
    <property type="nucleotide sequence ID" value="NZ_JPFU01000012.1"/>
</dbReference>
<feature type="transmembrane region" description="Helical" evidence="8">
    <location>
        <begin position="181"/>
        <end position="201"/>
    </location>
</feature>
<evidence type="ECO:0000256" key="2">
    <source>
        <dbReference type="ARBA" id="ARBA00022448"/>
    </source>
</evidence>
<evidence type="ECO:0000313" key="11">
    <source>
        <dbReference type="Proteomes" id="UP000028090"/>
    </source>
</evidence>
<evidence type="ECO:0000256" key="6">
    <source>
        <dbReference type="ARBA" id="ARBA00022989"/>
    </source>
</evidence>
<dbReference type="GO" id="GO:0043190">
    <property type="term" value="C:ATP-binding cassette (ABC) transporter complex"/>
    <property type="evidence" value="ECO:0007669"/>
    <property type="project" value="InterPro"/>
</dbReference>
<keyword evidence="6 8" id="KW-1133">Transmembrane helix</keyword>
<dbReference type="InterPro" id="IPR010065">
    <property type="entry name" value="AA_ABC_transptr_permease_3TM"/>
</dbReference>
<accession>A0A081PXN6</accession>
<evidence type="ECO:0000256" key="7">
    <source>
        <dbReference type="ARBA" id="ARBA00023136"/>
    </source>
</evidence>
<feature type="transmembrane region" description="Helical" evidence="8">
    <location>
        <begin position="53"/>
        <end position="74"/>
    </location>
</feature>
<evidence type="ECO:0000256" key="8">
    <source>
        <dbReference type="RuleBase" id="RU363032"/>
    </source>
</evidence>
<keyword evidence="7 8" id="KW-0472">Membrane</keyword>
<dbReference type="PANTHER" id="PTHR30614">
    <property type="entry name" value="MEMBRANE COMPONENT OF AMINO ACID ABC TRANSPORTER"/>
    <property type="match status" value="1"/>
</dbReference>
<evidence type="ECO:0000256" key="5">
    <source>
        <dbReference type="ARBA" id="ARBA00022970"/>
    </source>
</evidence>
<name>A0A081PXN6_STRMT</name>
<dbReference type="InterPro" id="IPR000515">
    <property type="entry name" value="MetI-like"/>
</dbReference>
<dbReference type="GO" id="GO:0006865">
    <property type="term" value="P:amino acid transport"/>
    <property type="evidence" value="ECO:0007669"/>
    <property type="project" value="UniProtKB-KW"/>
</dbReference>
<dbReference type="OrthoDB" id="9805999at2"/>
<dbReference type="SUPFAM" id="SSF161098">
    <property type="entry name" value="MetI-like"/>
    <property type="match status" value="1"/>
</dbReference>
<evidence type="ECO:0000256" key="1">
    <source>
        <dbReference type="ARBA" id="ARBA00004651"/>
    </source>
</evidence>
<proteinExistence type="inferred from homology"/>
<gene>
    <name evidence="10" type="ORF">SK629_0969</name>
</gene>
<dbReference type="InterPro" id="IPR035906">
    <property type="entry name" value="MetI-like_sf"/>
</dbReference>
<keyword evidence="2 8" id="KW-0813">Transport</keyword>
<dbReference type="Pfam" id="PF00528">
    <property type="entry name" value="BPD_transp_1"/>
    <property type="match status" value="1"/>
</dbReference>
<evidence type="ECO:0000256" key="3">
    <source>
        <dbReference type="ARBA" id="ARBA00022475"/>
    </source>
</evidence>
<evidence type="ECO:0000259" key="9">
    <source>
        <dbReference type="PROSITE" id="PS50928"/>
    </source>
</evidence>
<dbReference type="Gene3D" id="1.10.3720.10">
    <property type="entry name" value="MetI-like"/>
    <property type="match status" value="1"/>
</dbReference>
<feature type="transmembrane region" description="Helical" evidence="8">
    <location>
        <begin position="86"/>
        <end position="103"/>
    </location>
</feature>
<organism evidence="10 11">
    <name type="scientific">Streptococcus mitis</name>
    <dbReference type="NCBI Taxonomy" id="28037"/>
    <lineage>
        <taxon>Bacteria</taxon>
        <taxon>Bacillati</taxon>
        <taxon>Bacillota</taxon>
        <taxon>Bacilli</taxon>
        <taxon>Lactobacillales</taxon>
        <taxon>Streptococcaceae</taxon>
        <taxon>Streptococcus</taxon>
        <taxon>Streptococcus mitis group</taxon>
    </lineage>
</organism>
<dbReference type="PROSITE" id="PS50928">
    <property type="entry name" value="ABC_TM1"/>
    <property type="match status" value="1"/>
</dbReference>
<evidence type="ECO:0000256" key="4">
    <source>
        <dbReference type="ARBA" id="ARBA00022692"/>
    </source>
</evidence>
<dbReference type="AlphaFoldDB" id="A0A081PXN6"/>
<feature type="transmembrane region" description="Helical" evidence="8">
    <location>
        <begin position="20"/>
        <end position="41"/>
    </location>
</feature>
<sequence>MSYLFEILPSLLSGASMTLQVFALVLIFSIPLGVLIAFALQVHWKLLHHLINIYIWIMRGTPLLLQLIFIYYVLPGIGIRLDRLPAAIIAFVLNYAAYFAEIFRGGIDTIPKGQYEAAKVLKFSPFDTVRYIILPQVTKIVLPSVFNEVMSLVKDTSLVYALGISDLILASRTAANRDASLVPMFLAGAIYLILIGIVTIISKKVEKKYSYYR</sequence>